<evidence type="ECO:0008006" key="3">
    <source>
        <dbReference type="Google" id="ProtNLM"/>
    </source>
</evidence>
<gene>
    <name evidence="1" type="ORF">SAMN02745702_01976</name>
</gene>
<evidence type="ECO:0000313" key="1">
    <source>
        <dbReference type="EMBL" id="SKA74568.1"/>
    </source>
</evidence>
<protein>
    <recommendedName>
        <fullName evidence="3">DUF721 domain-containing protein</fullName>
    </recommendedName>
</protein>
<accession>A0A1T4WBY6</accession>
<dbReference type="AlphaFoldDB" id="A0A1T4WBY6"/>
<dbReference type="Proteomes" id="UP000189733">
    <property type="component" value="Unassembled WGS sequence"/>
</dbReference>
<dbReference type="RefSeq" id="WP_078685258.1">
    <property type="nucleotide sequence ID" value="NZ_FUYA01000006.1"/>
</dbReference>
<evidence type="ECO:0000313" key="2">
    <source>
        <dbReference type="Proteomes" id="UP000189733"/>
    </source>
</evidence>
<proteinExistence type="predicted"/>
<sequence length="169" mass="19350">MHDLRQTLGALLKKHDPDGMQRRFRKLWRNWSRIVDEDIALTARPIGHRKRILILGVDDSMAMQNVTYSCPLILYQVNEYLGQPVFDKVIAELIRDRKTLDTIENKVAPAPRIKPVRPQTLGSKRPNFEPGSAIAQCYDAYVNVFKTENDSSCGASSMTQGYHYKEDSK</sequence>
<dbReference type="InterPro" id="IPR007922">
    <property type="entry name" value="DciA-like"/>
</dbReference>
<dbReference type="Pfam" id="PF05258">
    <property type="entry name" value="DciA"/>
    <property type="match status" value="1"/>
</dbReference>
<dbReference type="STRING" id="1121442.SAMN02745702_01976"/>
<dbReference type="OrthoDB" id="5471833at2"/>
<reference evidence="1 2" key="1">
    <citation type="submission" date="2017-02" db="EMBL/GenBank/DDBJ databases">
        <authorList>
            <person name="Peterson S.W."/>
        </authorList>
    </citation>
    <scope>NUCLEOTIDE SEQUENCE [LARGE SCALE GENOMIC DNA]</scope>
    <source>
        <strain evidence="1 2">DSM 18034</strain>
    </source>
</reference>
<name>A0A1T4WBY6_9BACT</name>
<dbReference type="EMBL" id="FUYA01000006">
    <property type="protein sequence ID" value="SKA74568.1"/>
    <property type="molecule type" value="Genomic_DNA"/>
</dbReference>
<organism evidence="1 2">
    <name type="scientific">Desulfobaculum bizertense DSM 18034</name>
    <dbReference type="NCBI Taxonomy" id="1121442"/>
    <lineage>
        <taxon>Bacteria</taxon>
        <taxon>Pseudomonadati</taxon>
        <taxon>Thermodesulfobacteriota</taxon>
        <taxon>Desulfovibrionia</taxon>
        <taxon>Desulfovibrionales</taxon>
        <taxon>Desulfovibrionaceae</taxon>
        <taxon>Desulfobaculum</taxon>
    </lineage>
</organism>
<keyword evidence="2" id="KW-1185">Reference proteome</keyword>